<dbReference type="EMBL" id="LNYJ01000011">
    <property type="protein sequence ID" value="KTD18442.1"/>
    <property type="molecule type" value="Genomic_DNA"/>
</dbReference>
<dbReference type="NCBIfam" id="TIGR02779">
    <property type="entry name" value="NHEJ_ligase_lig"/>
    <property type="match status" value="1"/>
</dbReference>
<dbReference type="Pfam" id="PF04679">
    <property type="entry name" value="DNA_ligase_A_C"/>
    <property type="match status" value="1"/>
</dbReference>
<dbReference type="GO" id="GO:0004527">
    <property type="term" value="F:exonuclease activity"/>
    <property type="evidence" value="ECO:0007669"/>
    <property type="project" value="UniProtKB-KW"/>
</dbReference>
<evidence type="ECO:0000256" key="10">
    <source>
        <dbReference type="ARBA" id="ARBA00022801"/>
    </source>
</evidence>
<evidence type="ECO:0000256" key="19">
    <source>
        <dbReference type="ARBA" id="ARBA00029943"/>
    </source>
</evidence>
<comment type="caution">
    <text evidence="23">The sequence shown here is derived from an EMBL/GenBank/DDBJ whole genome shotgun (WGS) entry which is preliminary data.</text>
</comment>
<dbReference type="Pfam" id="PF01068">
    <property type="entry name" value="DNA_ligase_A_M"/>
    <property type="match status" value="1"/>
</dbReference>
<comment type="catalytic activity">
    <reaction evidence="20">
        <text>ATP + (deoxyribonucleotide)n-3'-hydroxyl + 5'-phospho-(deoxyribonucleotide)m = (deoxyribonucleotide)n+m + AMP + diphosphate.</text>
        <dbReference type="EC" id="6.5.1.1"/>
    </reaction>
</comment>
<dbReference type="Gene3D" id="3.90.920.10">
    <property type="entry name" value="DNA primase, PRIM domain"/>
    <property type="match status" value="1"/>
</dbReference>
<dbReference type="GO" id="GO:0006310">
    <property type="term" value="P:DNA recombination"/>
    <property type="evidence" value="ECO:0007669"/>
    <property type="project" value="UniProtKB-KW"/>
</dbReference>
<keyword evidence="14" id="KW-0238">DNA-binding</keyword>
<dbReference type="Gene3D" id="2.40.50.140">
    <property type="entry name" value="Nucleic acid-binding proteins"/>
    <property type="match status" value="1"/>
</dbReference>
<dbReference type="PANTHER" id="PTHR42705:SF2">
    <property type="entry name" value="BIFUNCTIONAL NON-HOMOLOGOUS END JOINING PROTEIN LIGD"/>
    <property type="match status" value="1"/>
</dbReference>
<dbReference type="NCBIfam" id="TIGR02778">
    <property type="entry name" value="ligD_pol"/>
    <property type="match status" value="1"/>
</dbReference>
<protein>
    <recommendedName>
        <fullName evidence="2">DNA ligase (ATP)</fullName>
        <ecNumber evidence="2">6.5.1.1</ecNumber>
    </recommendedName>
    <alternativeName>
        <fullName evidence="19">NHEJ DNA polymerase</fullName>
    </alternativeName>
</protein>
<dbReference type="Pfam" id="PF21686">
    <property type="entry name" value="LigD_Prim-Pol"/>
    <property type="match status" value="1"/>
</dbReference>
<dbReference type="InterPro" id="IPR014144">
    <property type="entry name" value="LigD_PE_domain"/>
</dbReference>
<organism evidence="23 24">
    <name type="scientific">Legionella jordanis</name>
    <dbReference type="NCBI Taxonomy" id="456"/>
    <lineage>
        <taxon>Bacteria</taxon>
        <taxon>Pseudomonadati</taxon>
        <taxon>Pseudomonadota</taxon>
        <taxon>Gammaproteobacteria</taxon>
        <taxon>Legionellales</taxon>
        <taxon>Legionellaceae</taxon>
        <taxon>Legionella</taxon>
    </lineage>
</organism>
<dbReference type="OrthoDB" id="9802472at2"/>
<keyword evidence="7" id="KW-0479">Metal-binding</keyword>
<dbReference type="EC" id="6.5.1.1" evidence="2"/>
<evidence type="ECO:0000256" key="6">
    <source>
        <dbReference type="ARBA" id="ARBA00022722"/>
    </source>
</evidence>
<dbReference type="GO" id="GO:0003887">
    <property type="term" value="F:DNA-directed DNA polymerase activity"/>
    <property type="evidence" value="ECO:0007669"/>
    <property type="project" value="UniProtKB-KW"/>
</dbReference>
<dbReference type="SUPFAM" id="SSF56091">
    <property type="entry name" value="DNA ligase/mRNA capping enzyme, catalytic domain"/>
    <property type="match status" value="1"/>
</dbReference>
<dbReference type="NCBIfam" id="NF004628">
    <property type="entry name" value="PRK05972.1"/>
    <property type="match status" value="1"/>
</dbReference>
<dbReference type="NCBIfam" id="TIGR02776">
    <property type="entry name" value="NHEJ_ligase_prk"/>
    <property type="match status" value="1"/>
</dbReference>
<evidence type="ECO:0000256" key="12">
    <source>
        <dbReference type="ARBA" id="ARBA00022840"/>
    </source>
</evidence>
<evidence type="ECO:0000256" key="8">
    <source>
        <dbReference type="ARBA" id="ARBA00022741"/>
    </source>
</evidence>
<dbReference type="InterPro" id="IPR052171">
    <property type="entry name" value="NHEJ_LigD"/>
</dbReference>
<keyword evidence="10" id="KW-0378">Hydrolase</keyword>
<evidence type="ECO:0000256" key="5">
    <source>
        <dbReference type="ARBA" id="ARBA00022695"/>
    </source>
</evidence>
<feature type="domain" description="ATP-dependent DNA ligase family profile" evidence="22">
    <location>
        <begin position="317"/>
        <end position="453"/>
    </location>
</feature>
<evidence type="ECO:0000256" key="1">
    <source>
        <dbReference type="ARBA" id="ARBA00001936"/>
    </source>
</evidence>
<dbReference type="SUPFAM" id="SSF50249">
    <property type="entry name" value="Nucleic acid-binding proteins"/>
    <property type="match status" value="1"/>
</dbReference>
<dbReference type="InterPro" id="IPR012309">
    <property type="entry name" value="DNA_ligase_ATP-dep_C"/>
</dbReference>
<dbReference type="PROSITE" id="PS50160">
    <property type="entry name" value="DNA_LIGASE_A3"/>
    <property type="match status" value="1"/>
</dbReference>
<evidence type="ECO:0000256" key="16">
    <source>
        <dbReference type="ARBA" id="ARBA00023204"/>
    </source>
</evidence>
<sequence length="831" mass="96502">MGLHEYHQKRDFKKTPEPKGEVHAQDHHLFIIQKHAASHLHYDFRIELDGVLKSWVVPKGPCLDPGVKRLAMHVEDHPIEYGSFEGIIPQGEYGGGTVMLWDKGEWFPLDDDPRKAYEKGHLRFELKAEKLRGRWDLIRFKREDKSWFLIKYNDEFAKPFQEYDITLEKPNSVLTSRSIDDIAQNYDNIWTREEGLVQAASKPVSEREIEKRLPAGLKAASFPKQISPELATLVDKPPKGEDWLHEIKLDGYRILGFKENGNIRLMSRNHIDWTGHFKNVVEELTKLPYRSVVFDGEIILLDEKGHSSFQLLQNSLKADKDYPFIYYIFDVLYFDKYDLRKLSLLERKDILRELIPYGHSTLRYSDHIIGQGDEVFENACQLQLEGVISKNIHSSYQEKRSKSWLKIKCNHRQEFVIGGYSKAKGARQYFRSLFLGVYDDEGELVYCGNVGTGFSDESLKQVYQKLQPLISDDMPFKIKPNDSKGAVWVKPKLVAEIEFSEWTSENKLRHPSFKGLREDKKASAVKRETQVEVSRVEKEPQSKDAVKLSNAHKILYKEDHITKQDLYDYYDEISDFILPYVTNRPLTLVRCPSNYEKCFFQKHYYKATPKALLAVPIKNLNGGEMEDYIFLNDKKGLLSLVQMGVLEIHPWGSTIENVECPDVITIDLDPGPDVSWKQVVEAAFEIKQHLEEYQLTSFVKTTGGKGLHVVIPVEPEYEWDEVKNFTNVFVEVMERLNPDAYVTNMAKAKRKGKIFIDYLRNQRGATAIAAYSSRARPHAPVSTPLHWNELSDNIEDNYFTIRTLPARLKQLTEDPWKDFWKIKQSLRLNEL</sequence>
<evidence type="ECO:0000256" key="3">
    <source>
        <dbReference type="ARBA" id="ARBA00022598"/>
    </source>
</evidence>
<dbReference type="InterPro" id="IPR014146">
    <property type="entry name" value="LigD_ligase_dom"/>
</dbReference>
<comment type="cofactor">
    <cofactor evidence="1">
        <name>Mn(2+)</name>
        <dbReference type="ChEBI" id="CHEBI:29035"/>
    </cofactor>
</comment>
<proteinExistence type="predicted"/>
<reference evidence="23 24" key="1">
    <citation type="submission" date="2015-11" db="EMBL/GenBank/DDBJ databases">
        <title>Genomic analysis of 38 Legionella species identifies large and diverse effector repertoires.</title>
        <authorList>
            <person name="Burstein D."/>
            <person name="Amaro F."/>
            <person name="Zusman T."/>
            <person name="Lifshitz Z."/>
            <person name="Cohen O."/>
            <person name="Gilbert J.A."/>
            <person name="Pupko T."/>
            <person name="Shuman H.A."/>
            <person name="Segal G."/>
        </authorList>
    </citation>
    <scope>NUCLEOTIDE SEQUENCE [LARGE SCALE GENOMIC DNA]</scope>
    <source>
        <strain evidence="23 24">BL-540</strain>
    </source>
</reference>
<keyword evidence="3 23" id="KW-0436">Ligase</keyword>
<dbReference type="Gene3D" id="3.30.470.30">
    <property type="entry name" value="DNA ligase/mRNA capping enzyme"/>
    <property type="match status" value="1"/>
</dbReference>
<gene>
    <name evidence="23" type="ORF">Ljor_2748</name>
</gene>
<dbReference type="Pfam" id="PF13298">
    <property type="entry name" value="LigD_N"/>
    <property type="match status" value="1"/>
</dbReference>
<feature type="region of interest" description="Disordered" evidence="21">
    <location>
        <begin position="1"/>
        <end position="20"/>
    </location>
</feature>
<evidence type="ECO:0000256" key="4">
    <source>
        <dbReference type="ARBA" id="ARBA00022679"/>
    </source>
</evidence>
<keyword evidence="13" id="KW-0239">DNA-directed DNA polymerase</keyword>
<evidence type="ECO:0000256" key="9">
    <source>
        <dbReference type="ARBA" id="ARBA00022763"/>
    </source>
</evidence>
<evidence type="ECO:0000256" key="2">
    <source>
        <dbReference type="ARBA" id="ARBA00012727"/>
    </source>
</evidence>
<dbReference type="CDD" id="cd04862">
    <property type="entry name" value="PaeLigD_Pol_like"/>
    <property type="match status" value="1"/>
</dbReference>
<dbReference type="InterPro" id="IPR012310">
    <property type="entry name" value="DNA_ligase_ATP-dep_cent"/>
</dbReference>
<dbReference type="NCBIfam" id="TIGR02777">
    <property type="entry name" value="LigD_PE_dom"/>
    <property type="match status" value="1"/>
</dbReference>
<keyword evidence="11" id="KW-0269">Exonuclease</keyword>
<evidence type="ECO:0000256" key="21">
    <source>
        <dbReference type="SAM" id="MobiDB-lite"/>
    </source>
</evidence>
<accession>A0A0W0VE85</accession>
<evidence type="ECO:0000256" key="15">
    <source>
        <dbReference type="ARBA" id="ARBA00023172"/>
    </source>
</evidence>
<dbReference type="GO" id="GO:0006281">
    <property type="term" value="P:DNA repair"/>
    <property type="evidence" value="ECO:0007669"/>
    <property type="project" value="UniProtKB-KW"/>
</dbReference>
<dbReference type="InterPro" id="IPR014143">
    <property type="entry name" value="NHEJ_ligase_prk"/>
</dbReference>
<dbReference type="InterPro" id="IPR014145">
    <property type="entry name" value="LigD_pol_dom"/>
</dbReference>
<keyword evidence="5" id="KW-0548">Nucleotidyltransferase</keyword>
<keyword evidence="18" id="KW-0511">Multifunctional enzyme</keyword>
<evidence type="ECO:0000313" key="24">
    <source>
        <dbReference type="Proteomes" id="UP000055035"/>
    </source>
</evidence>
<evidence type="ECO:0000256" key="14">
    <source>
        <dbReference type="ARBA" id="ARBA00023125"/>
    </source>
</evidence>
<keyword evidence="9" id="KW-0227">DNA damage</keyword>
<dbReference type="Gene3D" id="3.30.1490.70">
    <property type="match status" value="1"/>
</dbReference>
<evidence type="ECO:0000256" key="20">
    <source>
        <dbReference type="ARBA" id="ARBA00034003"/>
    </source>
</evidence>
<dbReference type="STRING" id="456.Ljor_2748"/>
<evidence type="ECO:0000256" key="17">
    <source>
        <dbReference type="ARBA" id="ARBA00023211"/>
    </source>
</evidence>
<keyword evidence="4" id="KW-0808">Transferase</keyword>
<dbReference type="InterPro" id="IPR033651">
    <property type="entry name" value="PaeLigD_Pol-like"/>
</dbReference>
<dbReference type="GO" id="GO:0005524">
    <property type="term" value="F:ATP binding"/>
    <property type="evidence" value="ECO:0007669"/>
    <property type="project" value="UniProtKB-KW"/>
</dbReference>
<keyword evidence="12" id="KW-0067">ATP-binding</keyword>
<keyword evidence="15" id="KW-0233">DNA recombination</keyword>
<keyword evidence="17" id="KW-0464">Manganese</keyword>
<name>A0A0W0VE85_9GAMM</name>
<dbReference type="CDD" id="cd07971">
    <property type="entry name" value="OBF_DNA_ligase_LigD"/>
    <property type="match status" value="1"/>
</dbReference>
<evidence type="ECO:0000259" key="22">
    <source>
        <dbReference type="PROSITE" id="PS50160"/>
    </source>
</evidence>
<keyword evidence="8" id="KW-0547">Nucleotide-binding</keyword>
<evidence type="ECO:0000256" key="13">
    <source>
        <dbReference type="ARBA" id="ARBA00022932"/>
    </source>
</evidence>
<keyword evidence="24" id="KW-1185">Reference proteome</keyword>
<keyword evidence="16" id="KW-0234">DNA repair</keyword>
<dbReference type="RefSeq" id="WP_058472102.1">
    <property type="nucleotide sequence ID" value="NZ_CAAAIC010000005.1"/>
</dbReference>
<evidence type="ECO:0000256" key="18">
    <source>
        <dbReference type="ARBA" id="ARBA00023268"/>
    </source>
</evidence>
<dbReference type="GO" id="GO:0046872">
    <property type="term" value="F:metal ion binding"/>
    <property type="evidence" value="ECO:0007669"/>
    <property type="project" value="UniProtKB-KW"/>
</dbReference>
<dbReference type="AlphaFoldDB" id="A0A0W0VE85"/>
<dbReference type="CDD" id="cd07906">
    <property type="entry name" value="Adenylation_DNA_ligase_LigD_LigC"/>
    <property type="match status" value="1"/>
</dbReference>
<dbReference type="PANTHER" id="PTHR42705">
    <property type="entry name" value="BIFUNCTIONAL NON-HOMOLOGOUS END JOINING PROTEIN LIGD"/>
    <property type="match status" value="1"/>
</dbReference>
<dbReference type="PATRIC" id="fig|456.5.peg.2942"/>
<evidence type="ECO:0000256" key="7">
    <source>
        <dbReference type="ARBA" id="ARBA00022723"/>
    </source>
</evidence>
<dbReference type="GO" id="GO:0003677">
    <property type="term" value="F:DNA binding"/>
    <property type="evidence" value="ECO:0007669"/>
    <property type="project" value="UniProtKB-KW"/>
</dbReference>
<evidence type="ECO:0000313" key="23">
    <source>
        <dbReference type="EMBL" id="KTD18442.1"/>
    </source>
</evidence>
<dbReference type="Proteomes" id="UP000055035">
    <property type="component" value="Unassembled WGS sequence"/>
</dbReference>
<evidence type="ECO:0000256" key="11">
    <source>
        <dbReference type="ARBA" id="ARBA00022839"/>
    </source>
</evidence>
<dbReference type="GO" id="GO:0003910">
    <property type="term" value="F:DNA ligase (ATP) activity"/>
    <property type="evidence" value="ECO:0007669"/>
    <property type="project" value="UniProtKB-EC"/>
</dbReference>
<dbReference type="InterPro" id="IPR012340">
    <property type="entry name" value="NA-bd_OB-fold"/>
</dbReference>
<keyword evidence="6" id="KW-0540">Nuclease</keyword>